<dbReference type="SUPFAM" id="SSF55729">
    <property type="entry name" value="Acyl-CoA N-acyltransferases (Nat)"/>
    <property type="match status" value="1"/>
</dbReference>
<dbReference type="Pfam" id="PF00583">
    <property type="entry name" value="Acetyltransf_1"/>
    <property type="match status" value="1"/>
</dbReference>
<dbReference type="Proteomes" id="UP001229486">
    <property type="component" value="Unassembled WGS sequence"/>
</dbReference>
<evidence type="ECO:0000256" key="1">
    <source>
        <dbReference type="ARBA" id="ARBA00022679"/>
    </source>
</evidence>
<keyword evidence="1" id="KW-0808">Transferase</keyword>
<dbReference type="RefSeq" id="WP_392396465.1">
    <property type="nucleotide sequence ID" value="NZ_JAURTK010000044.1"/>
</dbReference>
<dbReference type="CDD" id="cd04301">
    <property type="entry name" value="NAT_SF"/>
    <property type="match status" value="1"/>
</dbReference>
<keyword evidence="2" id="KW-0012">Acyltransferase</keyword>
<evidence type="ECO:0000256" key="2">
    <source>
        <dbReference type="ARBA" id="ARBA00023315"/>
    </source>
</evidence>
<dbReference type="PROSITE" id="PS51186">
    <property type="entry name" value="GNAT"/>
    <property type="match status" value="1"/>
</dbReference>
<dbReference type="GO" id="GO:0016747">
    <property type="term" value="F:acyltransferase activity, transferring groups other than amino-acyl groups"/>
    <property type="evidence" value="ECO:0007669"/>
    <property type="project" value="InterPro"/>
</dbReference>
<dbReference type="AlphaFoldDB" id="A0AB73IPN7"/>
<gene>
    <name evidence="4" type="ORF">J2793_007448</name>
</gene>
<evidence type="ECO:0000313" key="5">
    <source>
        <dbReference type="Proteomes" id="UP001229486"/>
    </source>
</evidence>
<dbReference type="Gene3D" id="3.40.630.30">
    <property type="match status" value="1"/>
</dbReference>
<dbReference type="EMBL" id="JAURTK010000044">
    <property type="protein sequence ID" value="MDP9651973.1"/>
    <property type="molecule type" value="Genomic_DNA"/>
</dbReference>
<comment type="caution">
    <text evidence="4">The sequence shown here is derived from an EMBL/GenBank/DDBJ whole genome shotgun (WGS) entry which is preliminary data.</text>
</comment>
<protein>
    <submittedName>
        <fullName evidence="4">GNAT superfamily N-acetyltransferase</fullName>
    </submittedName>
</protein>
<proteinExistence type="predicted"/>
<dbReference type="InterPro" id="IPR050832">
    <property type="entry name" value="Bact_Acetyltransf"/>
</dbReference>
<dbReference type="InterPro" id="IPR016181">
    <property type="entry name" value="Acyl_CoA_acyltransferase"/>
</dbReference>
<sequence length="142" mass="15721">MTVKIRAAGPNDSTAIAVLLHQLGYDISLERVRENLSSSVGSASNTVFVACENDIVIGCVSLHALPLFHMLGSLGRITSFVVDEKHRGRRIGQMLMQAADRWFLSVGCVKAEVTSGDVRIDAHRFYEREGYMRDGQRLSKKI</sequence>
<dbReference type="InterPro" id="IPR000182">
    <property type="entry name" value="GNAT_dom"/>
</dbReference>
<organism evidence="4 5">
    <name type="scientific">Paraburkholderia caledonica</name>
    <dbReference type="NCBI Taxonomy" id="134536"/>
    <lineage>
        <taxon>Bacteria</taxon>
        <taxon>Pseudomonadati</taxon>
        <taxon>Pseudomonadota</taxon>
        <taxon>Betaproteobacteria</taxon>
        <taxon>Burkholderiales</taxon>
        <taxon>Burkholderiaceae</taxon>
        <taxon>Paraburkholderia</taxon>
    </lineage>
</organism>
<evidence type="ECO:0000259" key="3">
    <source>
        <dbReference type="PROSITE" id="PS51186"/>
    </source>
</evidence>
<dbReference type="PANTHER" id="PTHR43877">
    <property type="entry name" value="AMINOALKYLPHOSPHONATE N-ACETYLTRANSFERASE-RELATED-RELATED"/>
    <property type="match status" value="1"/>
</dbReference>
<feature type="domain" description="N-acetyltransferase" evidence="3">
    <location>
        <begin position="3"/>
        <end position="142"/>
    </location>
</feature>
<evidence type="ECO:0000313" key="4">
    <source>
        <dbReference type="EMBL" id="MDP9651973.1"/>
    </source>
</evidence>
<accession>A0AB73IPN7</accession>
<reference evidence="4" key="1">
    <citation type="submission" date="2023-07" db="EMBL/GenBank/DDBJ databases">
        <title>Sorghum-associated microbial communities from plants grown in Nebraska, USA.</title>
        <authorList>
            <person name="Schachtman D."/>
        </authorList>
    </citation>
    <scope>NUCLEOTIDE SEQUENCE</scope>
    <source>
        <strain evidence="4">DS1061</strain>
    </source>
</reference>
<name>A0AB73IPN7_9BURK</name>
<dbReference type="PANTHER" id="PTHR43877:SF2">
    <property type="entry name" value="AMINOALKYLPHOSPHONATE N-ACETYLTRANSFERASE-RELATED"/>
    <property type="match status" value="1"/>
</dbReference>